<keyword evidence="6 13" id="KW-1133">Transmembrane helix</keyword>
<keyword evidence="9 13" id="KW-0869">Chloride channel</keyword>
<evidence type="ECO:0000256" key="4">
    <source>
        <dbReference type="ARBA" id="ARBA00022475"/>
    </source>
</evidence>
<dbReference type="PANTHER" id="PTHR12424:SF8">
    <property type="entry name" value="PROTEIN TWEETY"/>
    <property type="match status" value="1"/>
</dbReference>
<keyword evidence="3 13" id="KW-0813">Transport</keyword>
<evidence type="ECO:0000256" key="10">
    <source>
        <dbReference type="ARBA" id="ARBA00023180"/>
    </source>
</evidence>
<dbReference type="GO" id="GO:0005229">
    <property type="term" value="F:intracellularly calcium-gated chloride channel activity"/>
    <property type="evidence" value="ECO:0007669"/>
    <property type="project" value="TreeGrafter"/>
</dbReference>
<dbReference type="AlphaFoldDB" id="A0AA35TTQ1"/>
<feature type="transmembrane region" description="Helical" evidence="13">
    <location>
        <begin position="219"/>
        <end position="241"/>
    </location>
</feature>
<accession>A0AA35TTQ1</accession>
<evidence type="ECO:0000313" key="15">
    <source>
        <dbReference type="Proteomes" id="UP001174909"/>
    </source>
</evidence>
<keyword evidence="5 13" id="KW-0812">Transmembrane</keyword>
<keyword evidence="11 13" id="KW-0868">Chloride</keyword>
<dbReference type="Pfam" id="PF04906">
    <property type="entry name" value="Tweety"/>
    <property type="match status" value="1"/>
</dbReference>
<keyword evidence="15" id="KW-1185">Reference proteome</keyword>
<evidence type="ECO:0000256" key="9">
    <source>
        <dbReference type="ARBA" id="ARBA00023173"/>
    </source>
</evidence>
<evidence type="ECO:0000256" key="1">
    <source>
        <dbReference type="ARBA" id="ARBA00004651"/>
    </source>
</evidence>
<dbReference type="PANTHER" id="PTHR12424">
    <property type="entry name" value="TWEETY-RELATED"/>
    <property type="match status" value="1"/>
</dbReference>
<dbReference type="GO" id="GO:0005886">
    <property type="term" value="C:plasma membrane"/>
    <property type="evidence" value="ECO:0007669"/>
    <property type="project" value="UniProtKB-SubCell"/>
</dbReference>
<keyword evidence="12 13" id="KW-0407">Ion channel</keyword>
<comment type="function">
    <text evidence="13">Probable chloride channel.</text>
</comment>
<keyword evidence="8 13" id="KW-0472">Membrane</keyword>
<evidence type="ECO:0000256" key="13">
    <source>
        <dbReference type="RuleBase" id="RU361114"/>
    </source>
</evidence>
<keyword evidence="10" id="KW-0325">Glycoprotein</keyword>
<evidence type="ECO:0000256" key="12">
    <source>
        <dbReference type="ARBA" id="ARBA00023303"/>
    </source>
</evidence>
<comment type="caution">
    <text evidence="14">The sequence shown here is derived from an EMBL/GenBank/DDBJ whole genome shotgun (WGS) entry which is preliminary data.</text>
</comment>
<comment type="similarity">
    <text evidence="2 13">Belongs to the tweety family.</text>
</comment>
<dbReference type="GO" id="GO:0034707">
    <property type="term" value="C:chloride channel complex"/>
    <property type="evidence" value="ECO:0007669"/>
    <property type="project" value="UniProtKB-UniRule"/>
</dbReference>
<sequence>MSCPTGSGFEASSAVDAFHGVPHTDIDLQESPDQFQPDNQQYWEAVIIWACVPILICVCILILMSIYFICVCCCCCCGGSREWGKKPKIGCGILNISIIAILLGLIGASLWAELEIDQNVNDGIDTLQKVDDFFNQYGNDSSLYNEAEQNASLDALRSALSEQTPSPTTQLTEVDGLKTANAELGDVYGDIDSFVNPIRFGNILTEADRAVEAFRNYVVIAYLCLVLLVLILLVVAILCGICVSNPAFLIIMVVLLVILTLTLWVAVGGNLALLIVVGDICYDPDLLLRNLTQAQSDAVDLNVVNYYLVCNDTCQPNPYRQEIMRATAAFELIDLLENDLKNYTSSSANSTTLQPLLDEVVRGFNGSMTGVNKISSCGFIHEIYLDLLQTLCSDAYTNFVVLFGLVCGLCIGMMVLVVTATFHTGFYCNRSKDY</sequence>
<proteinExistence type="inferred from homology"/>
<evidence type="ECO:0000256" key="7">
    <source>
        <dbReference type="ARBA" id="ARBA00023065"/>
    </source>
</evidence>
<comment type="subcellular location">
    <subcellularLocation>
        <location evidence="1 13">Cell membrane</location>
        <topology evidence="1 13">Multi-pass membrane protein</topology>
    </subcellularLocation>
</comment>
<keyword evidence="4" id="KW-1003">Cell membrane</keyword>
<evidence type="ECO:0000256" key="3">
    <source>
        <dbReference type="ARBA" id="ARBA00022448"/>
    </source>
</evidence>
<protein>
    <recommendedName>
        <fullName evidence="13">Protein tweety homolog</fullName>
    </recommendedName>
</protein>
<feature type="transmembrane region" description="Helical" evidence="13">
    <location>
        <begin position="248"/>
        <end position="277"/>
    </location>
</feature>
<dbReference type="EMBL" id="CASHTH010004166">
    <property type="protein sequence ID" value="CAI8054298.1"/>
    <property type="molecule type" value="Genomic_DNA"/>
</dbReference>
<feature type="transmembrane region" description="Helical" evidence="13">
    <location>
        <begin position="89"/>
        <end position="112"/>
    </location>
</feature>
<evidence type="ECO:0000256" key="8">
    <source>
        <dbReference type="ARBA" id="ARBA00023136"/>
    </source>
</evidence>
<evidence type="ECO:0000256" key="11">
    <source>
        <dbReference type="ARBA" id="ARBA00023214"/>
    </source>
</evidence>
<feature type="transmembrane region" description="Helical" evidence="13">
    <location>
        <begin position="399"/>
        <end position="422"/>
    </location>
</feature>
<evidence type="ECO:0000256" key="5">
    <source>
        <dbReference type="ARBA" id="ARBA00022692"/>
    </source>
</evidence>
<organism evidence="14 15">
    <name type="scientific">Geodia barretti</name>
    <name type="common">Barrett's horny sponge</name>
    <dbReference type="NCBI Taxonomy" id="519541"/>
    <lineage>
        <taxon>Eukaryota</taxon>
        <taxon>Metazoa</taxon>
        <taxon>Porifera</taxon>
        <taxon>Demospongiae</taxon>
        <taxon>Heteroscleromorpha</taxon>
        <taxon>Tetractinellida</taxon>
        <taxon>Astrophorina</taxon>
        <taxon>Geodiidae</taxon>
        <taxon>Geodia</taxon>
    </lineage>
</organism>
<feature type="transmembrane region" description="Helical" evidence="13">
    <location>
        <begin position="46"/>
        <end position="77"/>
    </location>
</feature>
<keyword evidence="7 13" id="KW-0406">Ion transport</keyword>
<evidence type="ECO:0000256" key="2">
    <source>
        <dbReference type="ARBA" id="ARBA00009849"/>
    </source>
</evidence>
<evidence type="ECO:0000313" key="14">
    <source>
        <dbReference type="EMBL" id="CAI8054298.1"/>
    </source>
</evidence>
<dbReference type="Proteomes" id="UP001174909">
    <property type="component" value="Unassembled WGS sequence"/>
</dbReference>
<gene>
    <name evidence="14" type="ORF">GBAR_LOCUS29652</name>
</gene>
<dbReference type="InterPro" id="IPR006990">
    <property type="entry name" value="Tweety"/>
</dbReference>
<evidence type="ECO:0000256" key="6">
    <source>
        <dbReference type="ARBA" id="ARBA00022989"/>
    </source>
</evidence>
<reference evidence="14" key="1">
    <citation type="submission" date="2023-03" db="EMBL/GenBank/DDBJ databases">
        <authorList>
            <person name="Steffen K."/>
            <person name="Cardenas P."/>
        </authorList>
    </citation>
    <scope>NUCLEOTIDE SEQUENCE</scope>
</reference>
<name>A0AA35TTQ1_GEOBA</name>
<dbReference type="GO" id="GO:0072320">
    <property type="term" value="F:volume-sensitive chloride channel activity"/>
    <property type="evidence" value="ECO:0007669"/>
    <property type="project" value="TreeGrafter"/>
</dbReference>